<feature type="transmembrane region" description="Helical" evidence="1">
    <location>
        <begin position="354"/>
        <end position="375"/>
    </location>
</feature>
<dbReference type="EMBL" id="RCHS01001698">
    <property type="protein sequence ID" value="RMX52140.1"/>
    <property type="molecule type" value="Genomic_DNA"/>
</dbReference>
<feature type="transmembrane region" description="Helical" evidence="1">
    <location>
        <begin position="605"/>
        <end position="624"/>
    </location>
</feature>
<feature type="transmembrane region" description="Helical" evidence="1">
    <location>
        <begin position="1230"/>
        <end position="1252"/>
    </location>
</feature>
<feature type="transmembrane region" description="Helical" evidence="1">
    <location>
        <begin position="716"/>
        <end position="740"/>
    </location>
</feature>
<accession>A0A3M6UEN2</accession>
<keyword evidence="1" id="KW-0812">Transmembrane</keyword>
<keyword evidence="1" id="KW-0472">Membrane</keyword>
<reference evidence="3 4" key="1">
    <citation type="journal article" date="2018" name="Sci. Rep.">
        <title>Comparative analysis of the Pocillopora damicornis genome highlights role of immune system in coral evolution.</title>
        <authorList>
            <person name="Cunning R."/>
            <person name="Bay R.A."/>
            <person name="Gillette P."/>
            <person name="Baker A.C."/>
            <person name="Traylor-Knowles N."/>
        </authorList>
    </citation>
    <scope>NUCLEOTIDE SEQUENCE [LARGE SCALE GENOMIC DNA]</scope>
    <source>
        <strain evidence="3">RSMAS</strain>
        <tissue evidence="3">Whole animal</tissue>
    </source>
</reference>
<dbReference type="InterPro" id="IPR052728">
    <property type="entry name" value="O2_lipid_transport_reg"/>
</dbReference>
<feature type="transmembrane region" description="Helical" evidence="1">
    <location>
        <begin position="954"/>
        <end position="979"/>
    </location>
</feature>
<evidence type="ECO:0000259" key="2">
    <source>
        <dbReference type="SMART" id="SM00703"/>
    </source>
</evidence>
<feature type="transmembrane region" description="Helical" evidence="1">
    <location>
        <begin position="577"/>
        <end position="593"/>
    </location>
</feature>
<feature type="transmembrane region" description="Helical" evidence="1">
    <location>
        <begin position="1129"/>
        <end position="1148"/>
    </location>
</feature>
<dbReference type="GO" id="GO:0016747">
    <property type="term" value="F:acyltransferase activity, transferring groups other than amino-acyl groups"/>
    <property type="evidence" value="ECO:0007669"/>
    <property type="project" value="InterPro"/>
</dbReference>
<protein>
    <recommendedName>
        <fullName evidence="2">Nose resistant-to-fluoxetine protein N-terminal domain-containing protein</fullName>
    </recommendedName>
</protein>
<keyword evidence="4" id="KW-1185">Reference proteome</keyword>
<dbReference type="Pfam" id="PF01757">
    <property type="entry name" value="Acyl_transf_3"/>
    <property type="match status" value="2"/>
</dbReference>
<dbReference type="PANTHER" id="PTHR11161:SF0">
    <property type="entry name" value="O-ACYLTRANSFERASE LIKE PROTEIN"/>
    <property type="match status" value="1"/>
</dbReference>
<dbReference type="Pfam" id="PF20146">
    <property type="entry name" value="NRF"/>
    <property type="match status" value="2"/>
</dbReference>
<proteinExistence type="predicted"/>
<name>A0A3M6UEN2_POCDA</name>
<feature type="transmembrane region" description="Helical" evidence="1">
    <location>
        <begin position="431"/>
        <end position="449"/>
    </location>
</feature>
<feature type="transmembrane region" description="Helical" evidence="1">
    <location>
        <begin position="522"/>
        <end position="541"/>
    </location>
</feature>
<feature type="transmembrane region" description="Helical" evidence="1">
    <location>
        <begin position="1340"/>
        <end position="1364"/>
    </location>
</feature>
<dbReference type="Proteomes" id="UP000275408">
    <property type="component" value="Unassembled WGS sequence"/>
</dbReference>
<dbReference type="SMART" id="SM00703">
    <property type="entry name" value="NRF"/>
    <property type="match status" value="2"/>
</dbReference>
<gene>
    <name evidence="3" type="ORF">pdam_00015167</name>
</gene>
<dbReference type="PANTHER" id="PTHR11161">
    <property type="entry name" value="O-ACYLTRANSFERASE"/>
    <property type="match status" value="1"/>
</dbReference>
<feature type="domain" description="Nose resistant-to-fluoxetine protein N-terminal" evidence="2">
    <location>
        <begin position="72"/>
        <end position="184"/>
    </location>
</feature>
<feature type="domain" description="Nose resistant-to-fluoxetine protein N-terminal" evidence="2">
    <location>
        <begin position="815"/>
        <end position="929"/>
    </location>
</feature>
<organism evidence="3 4">
    <name type="scientific">Pocillopora damicornis</name>
    <name type="common">Cauliflower coral</name>
    <name type="synonym">Millepora damicornis</name>
    <dbReference type="NCBI Taxonomy" id="46731"/>
    <lineage>
        <taxon>Eukaryota</taxon>
        <taxon>Metazoa</taxon>
        <taxon>Cnidaria</taxon>
        <taxon>Anthozoa</taxon>
        <taxon>Hexacorallia</taxon>
        <taxon>Scleractinia</taxon>
        <taxon>Astrocoeniina</taxon>
        <taxon>Pocilloporidae</taxon>
        <taxon>Pocillopora</taxon>
    </lineage>
</organism>
<evidence type="ECO:0000313" key="4">
    <source>
        <dbReference type="Proteomes" id="UP000275408"/>
    </source>
</evidence>
<sequence length="1376" mass="155171">MSYSLLCGFIMVGCSTTKTAVKSFAVFVAFSVLQRCSSSSPGSVWEGNSHIAQQFGFPFPFSLPKFNFSDVSEECQAMVQKLLKSPLSLNGCLFTSDLDAIGKPQSGLFWGNTGWLGSYSECTESIPDAHYCLAYVAFPQLSLTITESIPVRWGICAPKQCSEKDVTAGLQDMFTGINKYMNQTEVELRPISNLYGLSASDKAVHCNKKSEYTTGVIFTLILCGLILYLCLIGTLSDIVISFLKKTSEPVNNRNGYIPIRDDSPVTFEGDVPDSCTGSGAHSSNTTQFMNPSPKVAISASTRLTSFSQKRDEPYLVVQFFLCFSLIKNTSRIMDTKVPVGAITSINGMRVMSMWWVILGHVYVLQTVSIMSNLLSVVEVIHRFTFEAIGNATFSVDSFFFLSGLLVSYLSLRHMEKKNGQLPLFKYYFHRFWRLTPAYMFVLLFYDKLYRFLGDGPFWYKAQAKNPCDKYWWTNLLYINNFYPTSMNASCFRWAWYLANDTQFYIIAPAILFVAYRFRLRGLIVIVGFLLSISFATTAAIYDHYKIAAVIASRETQEQRQKGVDFMSLTYVKPYCRISPYLVGMVTGYLLLNEKNWRLPSKVRTYLINMAGWCVAIALALSTLYGPYKVTRKDNPVPFSRAENIIYGTFSRFAWSLALAWVIFACHNRLGGLVNKFLSARFWIPLSRLTYCAYLVHPIIIHTLFFSFETVWAYSDVHVAFCYVGVLGITYAGAFIVSVCVEYPMMQLEKDVHLHLLDPFGKATVTSLGSLAFHSHFHSRNLISQTSPKSAKLSSRNFHRSVRRYSIVKFILAVASLAGLIVLSQLRYGVLNGDNDLDAIGKPQSGLFLGNTGWLGSYSECTESIPDAHYCLAYVAFPQPPLTITESIPVRWGICAPKQCSEKDVTAGLQDMFTGINKYMNRTEVELRPQKGYGLPPSGKAVYCQKKSEYTTGVILTLILCGLILFLCLVGTLCDIFISFSKKPSAPVNKSNGFMPIRDDSLVTLEGDVPDSFTGSGTHSSDTTQFLNPSPEVAISASSRLSSFPQRKDEPNVVVQFFLCFSLIKNTSRIMDTKVPASAITSINGMRVMSMWWVILGHVYGFQTVSTMSNLLLLLQIIQRFTFEAIGNATFSVDSFFFLSGLLVSYLSLRHMEKKNGQLPLFKYYFHRFWRLTPAYMFVLLFYDKLNGFLGDGPLWYQAQEKNPCDKYWWTNLLYINNFYPTSMNASCFGWAWYLANDMQFHIIAPAILFVAYRFRLRGLIVIVGCLLSISFVTTAVIYAHYNIAAVMLSKAAQEETLKHVDSMSLTYEKPYCRISPYLVGMVTGYLLLHAKDWRLPRKAFFYVGVLGISYAVAFIVSVCVEYPMMQLEKFIFKGDN</sequence>
<dbReference type="InterPro" id="IPR006621">
    <property type="entry name" value="Nose-resist-to-fluoxetine_N"/>
</dbReference>
<keyword evidence="1" id="KW-1133">Transmembrane helix</keyword>
<feature type="transmembrane region" description="Helical" evidence="1">
    <location>
        <begin position="1311"/>
        <end position="1328"/>
    </location>
</feature>
<dbReference type="InterPro" id="IPR002656">
    <property type="entry name" value="Acyl_transf_3_dom"/>
</dbReference>
<feature type="transmembrane region" description="Helical" evidence="1">
    <location>
        <begin position="387"/>
        <end position="411"/>
    </location>
</feature>
<feature type="transmembrane region" description="Helical" evidence="1">
    <location>
        <begin position="685"/>
        <end position="704"/>
    </location>
</feature>
<feature type="transmembrane region" description="Helical" evidence="1">
    <location>
        <begin position="1168"/>
        <end position="1185"/>
    </location>
</feature>
<feature type="transmembrane region" description="Helical" evidence="1">
    <location>
        <begin position="644"/>
        <end position="665"/>
    </location>
</feature>
<evidence type="ECO:0000313" key="3">
    <source>
        <dbReference type="EMBL" id="RMX52140.1"/>
    </source>
</evidence>
<comment type="caution">
    <text evidence="3">The sequence shown here is derived from an EMBL/GenBank/DDBJ whole genome shotgun (WGS) entry which is preliminary data.</text>
</comment>
<evidence type="ECO:0000256" key="1">
    <source>
        <dbReference type="SAM" id="Phobius"/>
    </source>
</evidence>
<feature type="transmembrane region" description="Helical" evidence="1">
    <location>
        <begin position="805"/>
        <end position="825"/>
    </location>
</feature>
<dbReference type="OrthoDB" id="207378at2759"/>
<feature type="transmembrane region" description="Helical" evidence="1">
    <location>
        <begin position="1259"/>
        <end position="1281"/>
    </location>
</feature>
<feature type="transmembrane region" description="Helical" evidence="1">
    <location>
        <begin position="1091"/>
        <end position="1117"/>
    </location>
</feature>
<feature type="transmembrane region" description="Helical" evidence="1">
    <location>
        <begin position="216"/>
        <end position="243"/>
    </location>
</feature>
<feature type="transmembrane region" description="Helical" evidence="1">
    <location>
        <begin position="493"/>
        <end position="515"/>
    </location>
</feature>